<proteinExistence type="inferred from homology"/>
<keyword evidence="5" id="KW-1185">Reference proteome</keyword>
<evidence type="ECO:0000313" key="5">
    <source>
        <dbReference type="Proteomes" id="UP000514509"/>
    </source>
</evidence>
<sequence>MRKLVIAGGTGALGSAIIQRYYNTETELIVLSRTARQPDNNIRYVAWDAKTLGPWTKELEESTAVINLVGKSVNCRYTAKNKREIIDSRVNSTIVIGQAIQGLRQKPAVWINAGSVAIFGNSGEEMKQEGSPTGVGFSPEVCKAWERAFASVATPGTRKVFLRIGLVLQSGKGVLKPFANLAKTSFGGRIGSGEQYMTWIHEEDFVNLMDWVINKEVSGIIHAASPFPVKNKEFMQEIRKALKIPIGLPIPAFLTRFGALFIGTEAELVLSGRRVVSKILAENQFYFKYPQIQKALNQLLLSGI</sequence>
<dbReference type="Gene3D" id="3.40.50.720">
    <property type="entry name" value="NAD(P)-binding Rossmann-like Domain"/>
    <property type="match status" value="1"/>
</dbReference>
<feature type="domain" description="DUF1731" evidence="3">
    <location>
        <begin position="250"/>
        <end position="299"/>
    </location>
</feature>
<feature type="domain" description="NAD-dependent epimerase/dehydratase" evidence="2">
    <location>
        <begin position="5"/>
        <end position="129"/>
    </location>
</feature>
<dbReference type="PANTHER" id="PTHR11092:SF0">
    <property type="entry name" value="EPIMERASE FAMILY PROTEIN SDR39U1"/>
    <property type="match status" value="1"/>
</dbReference>
<name>A0A7L7LA42_9BACT</name>
<dbReference type="EMBL" id="CP055153">
    <property type="protein sequence ID" value="QMU29690.1"/>
    <property type="molecule type" value="Genomic_DNA"/>
</dbReference>
<comment type="similarity">
    <text evidence="1">Belongs to the NAD(P)-dependent epimerase/dehydratase family. SDR39U1 subfamily.</text>
</comment>
<accession>A0A7L7LA42</accession>
<evidence type="ECO:0000259" key="2">
    <source>
        <dbReference type="Pfam" id="PF01370"/>
    </source>
</evidence>
<dbReference type="Pfam" id="PF08338">
    <property type="entry name" value="DUF1731"/>
    <property type="match status" value="1"/>
</dbReference>
<reference evidence="4 5" key="1">
    <citation type="submission" date="2020-06" db="EMBL/GenBank/DDBJ databases">
        <authorList>
            <person name="Hwang Y.J."/>
        </authorList>
    </citation>
    <scope>NUCLEOTIDE SEQUENCE [LARGE SCALE GENOMIC DNA]</scope>
    <source>
        <strain evidence="4 5">KUDC8001</strain>
    </source>
</reference>
<evidence type="ECO:0000259" key="3">
    <source>
        <dbReference type="Pfam" id="PF08338"/>
    </source>
</evidence>
<evidence type="ECO:0000256" key="1">
    <source>
        <dbReference type="ARBA" id="ARBA00009353"/>
    </source>
</evidence>
<dbReference type="NCBIfam" id="TIGR01777">
    <property type="entry name" value="yfcH"/>
    <property type="match status" value="1"/>
</dbReference>
<protein>
    <submittedName>
        <fullName evidence="4">TIGR01777 family protein</fullName>
    </submittedName>
</protein>
<dbReference type="Proteomes" id="UP000514509">
    <property type="component" value="Chromosome"/>
</dbReference>
<dbReference type="InterPro" id="IPR013549">
    <property type="entry name" value="DUF1731"/>
</dbReference>
<reference evidence="4 5" key="2">
    <citation type="submission" date="2020-08" db="EMBL/GenBank/DDBJ databases">
        <title>Adhaeribacter dokdonensis sp. nov., isolated from the rhizosphere of Elymus tsukushiensis, a plant native to the Dokdo Islands, Republic of Korea.</title>
        <authorList>
            <person name="Ghim S.Y."/>
        </authorList>
    </citation>
    <scope>NUCLEOTIDE SEQUENCE [LARGE SCALE GENOMIC DNA]</scope>
    <source>
        <strain evidence="4 5">KUDC8001</strain>
    </source>
</reference>
<dbReference type="RefSeq" id="WP_182412150.1">
    <property type="nucleotide sequence ID" value="NZ_CP055153.1"/>
</dbReference>
<dbReference type="AlphaFoldDB" id="A0A7L7LA42"/>
<dbReference type="KEGG" id="add:HUW48_17380"/>
<dbReference type="Pfam" id="PF01370">
    <property type="entry name" value="Epimerase"/>
    <property type="match status" value="1"/>
</dbReference>
<dbReference type="InterPro" id="IPR001509">
    <property type="entry name" value="Epimerase_deHydtase"/>
</dbReference>
<gene>
    <name evidence="4" type="ORF">HUW48_17380</name>
</gene>
<dbReference type="SUPFAM" id="SSF51735">
    <property type="entry name" value="NAD(P)-binding Rossmann-fold domains"/>
    <property type="match status" value="1"/>
</dbReference>
<evidence type="ECO:0000313" key="4">
    <source>
        <dbReference type="EMBL" id="QMU29690.1"/>
    </source>
</evidence>
<organism evidence="4 5">
    <name type="scientific">Adhaeribacter radiodurans</name>
    <dbReference type="NCBI Taxonomy" id="2745197"/>
    <lineage>
        <taxon>Bacteria</taxon>
        <taxon>Pseudomonadati</taxon>
        <taxon>Bacteroidota</taxon>
        <taxon>Cytophagia</taxon>
        <taxon>Cytophagales</taxon>
        <taxon>Hymenobacteraceae</taxon>
        <taxon>Adhaeribacter</taxon>
    </lineage>
</organism>
<dbReference type="InterPro" id="IPR036291">
    <property type="entry name" value="NAD(P)-bd_dom_sf"/>
</dbReference>
<dbReference type="PANTHER" id="PTHR11092">
    <property type="entry name" value="SUGAR NUCLEOTIDE EPIMERASE RELATED"/>
    <property type="match status" value="1"/>
</dbReference>
<dbReference type="InterPro" id="IPR010099">
    <property type="entry name" value="SDR39U1"/>
</dbReference>